<evidence type="ECO:0000256" key="1">
    <source>
        <dbReference type="SAM" id="Phobius"/>
    </source>
</evidence>
<comment type="caution">
    <text evidence="2">The sequence shown here is derived from an EMBL/GenBank/DDBJ whole genome shotgun (WGS) entry which is preliminary data.</text>
</comment>
<dbReference type="EMBL" id="WAAU01000008">
    <property type="protein sequence ID" value="KAB1159642.1"/>
    <property type="molecule type" value="Genomic_DNA"/>
</dbReference>
<protein>
    <submittedName>
        <fullName evidence="2">Uncharacterized protein</fullName>
    </submittedName>
</protein>
<keyword evidence="1" id="KW-0472">Membrane</keyword>
<organism evidence="2 3">
    <name type="scientific">Tenacibaculum aiptasiae</name>
    <dbReference type="NCBI Taxonomy" id="426481"/>
    <lineage>
        <taxon>Bacteria</taxon>
        <taxon>Pseudomonadati</taxon>
        <taxon>Bacteroidota</taxon>
        <taxon>Flavobacteriia</taxon>
        <taxon>Flavobacteriales</taxon>
        <taxon>Flavobacteriaceae</taxon>
        <taxon>Tenacibaculum</taxon>
    </lineage>
</organism>
<dbReference type="OrthoDB" id="709028at2"/>
<name>A0A7J5AQ55_9FLAO</name>
<accession>A0A7J5AQ55</accession>
<feature type="transmembrane region" description="Helical" evidence="1">
    <location>
        <begin position="78"/>
        <end position="95"/>
    </location>
</feature>
<gene>
    <name evidence="2" type="ORF">F7018_04855</name>
</gene>
<proteinExistence type="predicted"/>
<keyword evidence="3" id="KW-1185">Reference proteome</keyword>
<dbReference type="AlphaFoldDB" id="A0A7J5AQ55"/>
<dbReference type="Proteomes" id="UP000467305">
    <property type="component" value="Unassembled WGS sequence"/>
</dbReference>
<evidence type="ECO:0000313" key="2">
    <source>
        <dbReference type="EMBL" id="KAB1159642.1"/>
    </source>
</evidence>
<dbReference type="RefSeq" id="WP_150898888.1">
    <property type="nucleotide sequence ID" value="NZ_WAAU01000008.1"/>
</dbReference>
<evidence type="ECO:0000313" key="3">
    <source>
        <dbReference type="Proteomes" id="UP000467305"/>
    </source>
</evidence>
<keyword evidence="1" id="KW-0812">Transmembrane</keyword>
<feature type="transmembrane region" description="Helical" evidence="1">
    <location>
        <begin position="36"/>
        <end position="58"/>
    </location>
</feature>
<reference evidence="2 3" key="1">
    <citation type="submission" date="2019-09" db="EMBL/GenBank/DDBJ databases">
        <authorList>
            <person name="Cao W.R."/>
        </authorList>
    </citation>
    <scope>NUCLEOTIDE SEQUENCE [LARGE SCALE GENOMIC DNA]</scope>
    <source>
        <strain evidence="3">a4</strain>
    </source>
</reference>
<sequence length="216" mass="25777">MDLDKYKKAWDNQPEETDRVSKVDIYKMAHSKSSSIVKWIFIIGILELLFWSGLNIFFIESSYTEVYEQLHLKSFVKVSIYLHYFVIVVFLYFFYKNYKSISISDTTKVLLQKILKTRKTVKYYVYFNLLYVVFANIFLLCFVFSDLDLLIDYYNSQGIATPDNKQHLLISLIIATVFLLGFMVLILWLFYRIIYGVLLRKLNKNYKELSKLEDLN</sequence>
<feature type="transmembrane region" description="Helical" evidence="1">
    <location>
        <begin position="123"/>
        <end position="145"/>
    </location>
</feature>
<keyword evidence="1" id="KW-1133">Transmembrane helix</keyword>
<feature type="transmembrane region" description="Helical" evidence="1">
    <location>
        <begin position="168"/>
        <end position="191"/>
    </location>
</feature>